<keyword evidence="3 5" id="KW-0819">tRNA processing</keyword>
<dbReference type="EC" id="5.4.99.25" evidence="5"/>
<protein>
    <recommendedName>
        <fullName evidence="5">tRNA pseudouridine synthase B</fullName>
        <ecNumber evidence="5">5.4.99.25</ecNumber>
    </recommendedName>
    <alternativeName>
        <fullName evidence="5">tRNA pseudouridine(55) synthase</fullName>
        <shortName evidence="5">Psi55 synthase</shortName>
    </alternativeName>
    <alternativeName>
        <fullName evidence="5">tRNA pseudouridylate synthase</fullName>
    </alternativeName>
    <alternativeName>
        <fullName evidence="5">tRNA-uridine isomerase</fullName>
    </alternativeName>
</protein>
<evidence type="ECO:0000313" key="8">
    <source>
        <dbReference type="Proteomes" id="UP001239462"/>
    </source>
</evidence>
<reference evidence="7 8" key="1">
    <citation type="submission" date="2023-06" db="EMBL/GenBank/DDBJ databases">
        <title>Roseiconus lacunae JC819 isolated from Gulf of Mannar region, Tamil Nadu.</title>
        <authorList>
            <person name="Pk S."/>
            <person name="Ch S."/>
            <person name="Ch V.R."/>
        </authorList>
    </citation>
    <scope>NUCLEOTIDE SEQUENCE [LARGE SCALE GENOMIC DNA]</scope>
    <source>
        <strain evidence="7 8">JC819</strain>
    </source>
</reference>
<comment type="function">
    <text evidence="5">Responsible for synthesis of pseudouridine from uracil-55 in the psi GC loop of transfer RNAs.</text>
</comment>
<proteinExistence type="inferred from homology"/>
<gene>
    <name evidence="5 7" type="primary">truB</name>
    <name evidence="7" type="ORF">QTN89_18185</name>
</gene>
<comment type="caution">
    <text evidence="7">The sequence shown here is derived from an EMBL/GenBank/DDBJ whole genome shotgun (WGS) entry which is preliminary data.</text>
</comment>
<sequence length="310" mass="33956">MFGFLNCNKPAGFSSRDLVNVVQGRLRGRKIKVGHCGTLDPLADGVLVVAVGPASRLVPYVHETTKDYRGTFRLAAESPTGDIEVEPKFFDDHPVPTLEQIATACRSLTGVIEQTPPAYSAIKVAGRRAYEMARKGQQVEMPKRTIVIESLAVDRYEYPELELAITCSTGTYIRTLGIDLAKAVGTTAVMTGLQRTRVGDFDLRLSHHIDTLRDQPIETLLQPATDGVAHLPKLVVDDEQAQRLVNGLSLEDRQGQLPTDPTPSHAAAIRHDGILQAIIVPIGQDLGKQDPVRQRWVPKKVFKTSSPART</sequence>
<dbReference type="InterPro" id="IPR014780">
    <property type="entry name" value="tRNA_psdUridine_synth_TruB"/>
</dbReference>
<dbReference type="Proteomes" id="UP001239462">
    <property type="component" value="Unassembled WGS sequence"/>
</dbReference>
<dbReference type="EMBL" id="JASZZN010000013">
    <property type="protein sequence ID" value="MDM4017383.1"/>
    <property type="molecule type" value="Genomic_DNA"/>
</dbReference>
<dbReference type="InterPro" id="IPR002501">
    <property type="entry name" value="PsdUridine_synth_N"/>
</dbReference>
<comment type="similarity">
    <text evidence="2 5">Belongs to the pseudouridine synthase TruB family. Type 1 subfamily.</text>
</comment>
<evidence type="ECO:0000313" key="7">
    <source>
        <dbReference type="EMBL" id="MDM4017383.1"/>
    </source>
</evidence>
<comment type="catalytic activity">
    <reaction evidence="1 5">
        <text>uridine(55) in tRNA = pseudouridine(55) in tRNA</text>
        <dbReference type="Rhea" id="RHEA:42532"/>
        <dbReference type="Rhea" id="RHEA-COMP:10101"/>
        <dbReference type="Rhea" id="RHEA-COMP:10102"/>
        <dbReference type="ChEBI" id="CHEBI:65314"/>
        <dbReference type="ChEBI" id="CHEBI:65315"/>
        <dbReference type="EC" id="5.4.99.25"/>
    </reaction>
</comment>
<evidence type="ECO:0000256" key="2">
    <source>
        <dbReference type="ARBA" id="ARBA00005642"/>
    </source>
</evidence>
<keyword evidence="8" id="KW-1185">Reference proteome</keyword>
<keyword evidence="4 5" id="KW-0413">Isomerase</keyword>
<dbReference type="Gene3D" id="3.30.2350.10">
    <property type="entry name" value="Pseudouridine synthase"/>
    <property type="match status" value="1"/>
</dbReference>
<feature type="domain" description="Pseudouridine synthase II N-terminal" evidence="6">
    <location>
        <begin position="31"/>
        <end position="173"/>
    </location>
</feature>
<name>A0ABT7PLK4_9BACT</name>
<evidence type="ECO:0000256" key="4">
    <source>
        <dbReference type="ARBA" id="ARBA00023235"/>
    </source>
</evidence>
<dbReference type="PANTHER" id="PTHR13767">
    <property type="entry name" value="TRNA-PSEUDOURIDINE SYNTHASE"/>
    <property type="match status" value="1"/>
</dbReference>
<dbReference type="PANTHER" id="PTHR13767:SF2">
    <property type="entry name" value="PSEUDOURIDYLATE SYNTHASE TRUB1"/>
    <property type="match status" value="1"/>
</dbReference>
<evidence type="ECO:0000256" key="3">
    <source>
        <dbReference type="ARBA" id="ARBA00022694"/>
    </source>
</evidence>
<organism evidence="7 8">
    <name type="scientific">Roseiconus lacunae</name>
    <dbReference type="NCBI Taxonomy" id="2605694"/>
    <lineage>
        <taxon>Bacteria</taxon>
        <taxon>Pseudomonadati</taxon>
        <taxon>Planctomycetota</taxon>
        <taxon>Planctomycetia</taxon>
        <taxon>Pirellulales</taxon>
        <taxon>Pirellulaceae</taxon>
        <taxon>Roseiconus</taxon>
    </lineage>
</organism>
<dbReference type="RefSeq" id="WP_289164838.1">
    <property type="nucleotide sequence ID" value="NZ_JASZZN010000013.1"/>
</dbReference>
<dbReference type="GO" id="GO:0160148">
    <property type="term" value="F:tRNA pseudouridine(55) synthase activity"/>
    <property type="evidence" value="ECO:0007669"/>
    <property type="project" value="UniProtKB-EC"/>
</dbReference>
<feature type="active site" description="Nucleophile" evidence="5">
    <location>
        <position position="40"/>
    </location>
</feature>
<dbReference type="InterPro" id="IPR020103">
    <property type="entry name" value="PsdUridine_synth_cat_dom_sf"/>
</dbReference>
<dbReference type="Pfam" id="PF01509">
    <property type="entry name" value="TruB_N"/>
    <property type="match status" value="1"/>
</dbReference>
<accession>A0ABT7PLK4</accession>
<dbReference type="NCBIfam" id="TIGR00431">
    <property type="entry name" value="TruB"/>
    <property type="match status" value="1"/>
</dbReference>
<dbReference type="CDD" id="cd02573">
    <property type="entry name" value="PseudoU_synth_EcTruB"/>
    <property type="match status" value="1"/>
</dbReference>
<dbReference type="HAMAP" id="MF_01080">
    <property type="entry name" value="TruB_bact"/>
    <property type="match status" value="1"/>
</dbReference>
<evidence type="ECO:0000259" key="6">
    <source>
        <dbReference type="Pfam" id="PF01509"/>
    </source>
</evidence>
<evidence type="ECO:0000256" key="1">
    <source>
        <dbReference type="ARBA" id="ARBA00000385"/>
    </source>
</evidence>
<dbReference type="SUPFAM" id="SSF55120">
    <property type="entry name" value="Pseudouridine synthase"/>
    <property type="match status" value="1"/>
</dbReference>
<evidence type="ECO:0000256" key="5">
    <source>
        <dbReference type="HAMAP-Rule" id="MF_01080"/>
    </source>
</evidence>